<comment type="caution">
    <text evidence="1">The sequence shown here is derived from an EMBL/GenBank/DDBJ whole genome shotgun (WGS) entry which is preliminary data.</text>
</comment>
<proteinExistence type="predicted"/>
<dbReference type="Gramene" id="OMO50821">
    <property type="protein sequence ID" value="OMO50821"/>
    <property type="gene ID" value="CCACVL1_30238"/>
</dbReference>
<dbReference type="EMBL" id="AWWV01016030">
    <property type="protein sequence ID" value="OMO50821.1"/>
    <property type="molecule type" value="Genomic_DNA"/>
</dbReference>
<name>A0A1R3FYB5_COCAP</name>
<dbReference type="AlphaFoldDB" id="A0A1R3FYB5"/>
<sequence length="135" mass="15187">MKKKQRRKVFVCGWEKRRRVDGLQDCLVLLEYFSCPGLGIVEGLPKSLCSNPTSLSFPSPQQQPSSVLHICTATQHSLQPPHSRKLLLRQRAWVNHGGGRDNGIGIERKSFMAGKRIKEWRRVGSGGDGYFVVRG</sequence>
<evidence type="ECO:0000313" key="2">
    <source>
        <dbReference type="Proteomes" id="UP000188268"/>
    </source>
</evidence>
<keyword evidence="2" id="KW-1185">Reference proteome</keyword>
<dbReference type="Proteomes" id="UP000188268">
    <property type="component" value="Unassembled WGS sequence"/>
</dbReference>
<organism evidence="1 2">
    <name type="scientific">Corchorus capsularis</name>
    <name type="common">Jute</name>
    <dbReference type="NCBI Taxonomy" id="210143"/>
    <lineage>
        <taxon>Eukaryota</taxon>
        <taxon>Viridiplantae</taxon>
        <taxon>Streptophyta</taxon>
        <taxon>Embryophyta</taxon>
        <taxon>Tracheophyta</taxon>
        <taxon>Spermatophyta</taxon>
        <taxon>Magnoliopsida</taxon>
        <taxon>eudicotyledons</taxon>
        <taxon>Gunneridae</taxon>
        <taxon>Pentapetalae</taxon>
        <taxon>rosids</taxon>
        <taxon>malvids</taxon>
        <taxon>Malvales</taxon>
        <taxon>Malvaceae</taxon>
        <taxon>Grewioideae</taxon>
        <taxon>Apeibeae</taxon>
        <taxon>Corchorus</taxon>
    </lineage>
</organism>
<evidence type="ECO:0000313" key="1">
    <source>
        <dbReference type="EMBL" id="OMO50821.1"/>
    </source>
</evidence>
<protein>
    <submittedName>
        <fullName evidence="1">Uncharacterized protein</fullName>
    </submittedName>
</protein>
<reference evidence="1 2" key="1">
    <citation type="submission" date="2013-09" db="EMBL/GenBank/DDBJ databases">
        <title>Corchorus capsularis genome sequencing.</title>
        <authorList>
            <person name="Alam M."/>
            <person name="Haque M.S."/>
            <person name="Islam M.S."/>
            <person name="Emdad E.M."/>
            <person name="Islam M.M."/>
            <person name="Ahmed B."/>
            <person name="Halim A."/>
            <person name="Hossen Q.M.M."/>
            <person name="Hossain M.Z."/>
            <person name="Ahmed R."/>
            <person name="Khan M.M."/>
            <person name="Islam R."/>
            <person name="Rashid M.M."/>
            <person name="Khan S.A."/>
            <person name="Rahman M.S."/>
            <person name="Alam M."/>
        </authorList>
    </citation>
    <scope>NUCLEOTIDE SEQUENCE [LARGE SCALE GENOMIC DNA]</scope>
    <source>
        <strain evidence="2">cv. CVL-1</strain>
        <tissue evidence="1">Whole seedling</tissue>
    </source>
</reference>
<gene>
    <name evidence="1" type="ORF">CCACVL1_30238</name>
</gene>
<accession>A0A1R3FYB5</accession>